<accession>A0A2U1T952</accession>
<dbReference type="SUPFAM" id="SSF51679">
    <property type="entry name" value="Bacterial luciferase-like"/>
    <property type="match status" value="1"/>
</dbReference>
<dbReference type="PANTHER" id="PTHR30137:SF6">
    <property type="entry name" value="LUCIFERASE-LIKE MONOOXYGENASE"/>
    <property type="match status" value="1"/>
</dbReference>
<dbReference type="GO" id="GO:0016705">
    <property type="term" value="F:oxidoreductase activity, acting on paired donors, with incorporation or reduction of molecular oxygen"/>
    <property type="evidence" value="ECO:0007669"/>
    <property type="project" value="InterPro"/>
</dbReference>
<evidence type="ECO:0000313" key="4">
    <source>
        <dbReference type="Proteomes" id="UP000244989"/>
    </source>
</evidence>
<dbReference type="InterPro" id="IPR050766">
    <property type="entry name" value="Bact_Lucif_Oxidored"/>
</dbReference>
<gene>
    <name evidence="3" type="ORF">DF222_01890</name>
</gene>
<dbReference type="InterPro" id="IPR011251">
    <property type="entry name" value="Luciferase-like_dom"/>
</dbReference>
<dbReference type="OrthoDB" id="9780518at2"/>
<name>A0A2U1T952_9CORY</name>
<dbReference type="AlphaFoldDB" id="A0A2U1T952"/>
<organism evidence="3 4">
    <name type="scientific">Corynebacterium yudongzhengii</name>
    <dbReference type="NCBI Taxonomy" id="2080740"/>
    <lineage>
        <taxon>Bacteria</taxon>
        <taxon>Bacillati</taxon>
        <taxon>Actinomycetota</taxon>
        <taxon>Actinomycetes</taxon>
        <taxon>Mycobacteriales</taxon>
        <taxon>Corynebacteriaceae</taxon>
        <taxon>Corynebacterium</taxon>
    </lineage>
</organism>
<dbReference type="InterPro" id="IPR036661">
    <property type="entry name" value="Luciferase-like_sf"/>
</dbReference>
<evidence type="ECO:0000259" key="2">
    <source>
        <dbReference type="Pfam" id="PF00296"/>
    </source>
</evidence>
<dbReference type="GO" id="GO:0005829">
    <property type="term" value="C:cytosol"/>
    <property type="evidence" value="ECO:0007669"/>
    <property type="project" value="TreeGrafter"/>
</dbReference>
<sequence length="328" mass="35254">MQLSVLDRAHKQTGDSDQAALKRTIAHAREVEELGFRRFFVAEHHGVPGIPGSQPALLAQAVAHATSSIRVGTAGIMLTNHPPLVVAEQIGLLTSLYPGRVDVGTGNSVGFTRPVRAALRQGEPAEAKARYDDDLAELRAHLLGDAAVTSRPRPTGELSIFVLAGFRSIALAARHGMGVIVAGPSLLDDTAHPHHPGLAHYRSEFRDRGLGSQPRAMIALDIAVAETEDAARDLLLPQHVAGVLSRRTGEFGALPTLDEIRRMDLSEREKRRVKDSLATAVYGTPHQVGKRLREIAAYAGVDEIVVTGAMSDTEGRRRSEQLLAEVCS</sequence>
<dbReference type="NCBIfam" id="TIGR03558">
    <property type="entry name" value="oxido_grp_1"/>
    <property type="match status" value="1"/>
</dbReference>
<proteinExistence type="predicted"/>
<dbReference type="KEGG" id="cyz:C3B44_09380"/>
<evidence type="ECO:0000256" key="1">
    <source>
        <dbReference type="ARBA" id="ARBA00007789"/>
    </source>
</evidence>
<protein>
    <submittedName>
        <fullName evidence="3">MsnO8 family LLM class oxidoreductase</fullName>
    </submittedName>
</protein>
<dbReference type="Gene3D" id="3.20.20.30">
    <property type="entry name" value="Luciferase-like domain"/>
    <property type="match status" value="1"/>
</dbReference>
<comment type="caution">
    <text evidence="3">The sequence shown here is derived from an EMBL/GenBank/DDBJ whole genome shotgun (WGS) entry which is preliminary data.</text>
</comment>
<feature type="domain" description="Luciferase-like" evidence="2">
    <location>
        <begin position="1"/>
        <end position="302"/>
    </location>
</feature>
<dbReference type="Pfam" id="PF00296">
    <property type="entry name" value="Bac_luciferase"/>
    <property type="match status" value="1"/>
</dbReference>
<comment type="similarity">
    <text evidence="1">To bacterial alkanal monooxygenase alpha and beta chains.</text>
</comment>
<dbReference type="EMBL" id="QEEZ01000003">
    <property type="protein sequence ID" value="PWC02519.1"/>
    <property type="molecule type" value="Genomic_DNA"/>
</dbReference>
<reference evidence="4" key="1">
    <citation type="submission" date="2018-04" db="EMBL/GenBank/DDBJ databases">
        <authorList>
            <person name="Liu S."/>
            <person name="Wang Z."/>
            <person name="Li J."/>
        </authorList>
    </citation>
    <scope>NUCLEOTIDE SEQUENCE [LARGE SCALE GENOMIC DNA]</scope>
    <source>
        <strain evidence="4">2189</strain>
    </source>
</reference>
<keyword evidence="4" id="KW-1185">Reference proteome</keyword>
<dbReference type="PANTHER" id="PTHR30137">
    <property type="entry name" value="LUCIFERASE-LIKE MONOOXYGENASE"/>
    <property type="match status" value="1"/>
</dbReference>
<dbReference type="Proteomes" id="UP000244989">
    <property type="component" value="Unassembled WGS sequence"/>
</dbReference>
<evidence type="ECO:0000313" key="3">
    <source>
        <dbReference type="EMBL" id="PWC02519.1"/>
    </source>
</evidence>
<dbReference type="InterPro" id="IPR019949">
    <property type="entry name" value="CmoO-like"/>
</dbReference>